<evidence type="ECO:0000313" key="9">
    <source>
        <dbReference type="Proteomes" id="UP000606172"/>
    </source>
</evidence>
<dbReference type="InterPro" id="IPR011611">
    <property type="entry name" value="PfkB_dom"/>
</dbReference>
<feature type="region of interest" description="Disordered" evidence="5">
    <location>
        <begin position="364"/>
        <end position="415"/>
    </location>
</feature>
<dbReference type="InterPro" id="IPR050385">
    <property type="entry name" value="Archaeal_FAD_synthase"/>
</dbReference>
<keyword evidence="4" id="KW-0119">Carbohydrate metabolism</keyword>
<organism evidence="8 9">
    <name type="scientific">Sinosporangium siamense</name>
    <dbReference type="NCBI Taxonomy" id="1367973"/>
    <lineage>
        <taxon>Bacteria</taxon>
        <taxon>Bacillati</taxon>
        <taxon>Actinomycetota</taxon>
        <taxon>Actinomycetes</taxon>
        <taxon>Streptosporangiales</taxon>
        <taxon>Streptosporangiaceae</taxon>
        <taxon>Sinosporangium</taxon>
    </lineage>
</organism>
<dbReference type="Gene3D" id="3.40.50.620">
    <property type="entry name" value="HUPs"/>
    <property type="match status" value="1"/>
</dbReference>
<evidence type="ECO:0000313" key="8">
    <source>
        <dbReference type="EMBL" id="GII94498.1"/>
    </source>
</evidence>
<accession>A0A919RIM1</accession>
<evidence type="ECO:0000256" key="5">
    <source>
        <dbReference type="SAM" id="MobiDB-lite"/>
    </source>
</evidence>
<dbReference type="AlphaFoldDB" id="A0A919RIM1"/>
<dbReference type="Proteomes" id="UP000606172">
    <property type="component" value="Unassembled WGS sequence"/>
</dbReference>
<evidence type="ECO:0000259" key="6">
    <source>
        <dbReference type="Pfam" id="PF00294"/>
    </source>
</evidence>
<name>A0A919RIM1_9ACTN</name>
<dbReference type="NCBIfam" id="TIGR00125">
    <property type="entry name" value="cyt_tran_rel"/>
    <property type="match status" value="1"/>
</dbReference>
<dbReference type="SUPFAM" id="SSF52374">
    <property type="entry name" value="Nucleotidylyl transferase"/>
    <property type="match status" value="1"/>
</dbReference>
<comment type="caution">
    <text evidence="8">The sequence shown here is derived from an EMBL/GenBank/DDBJ whole genome shotgun (WGS) entry which is preliminary data.</text>
</comment>
<dbReference type="SUPFAM" id="SSF53613">
    <property type="entry name" value="Ribokinase-like"/>
    <property type="match status" value="2"/>
</dbReference>
<dbReference type="Pfam" id="PF00294">
    <property type="entry name" value="PfkB"/>
    <property type="match status" value="1"/>
</dbReference>
<evidence type="ECO:0000256" key="2">
    <source>
        <dbReference type="ARBA" id="ARBA00022695"/>
    </source>
</evidence>
<gene>
    <name evidence="8" type="ORF">Ssi02_47290</name>
</gene>
<evidence type="ECO:0000259" key="7">
    <source>
        <dbReference type="Pfam" id="PF01467"/>
    </source>
</evidence>
<proteinExistence type="predicted"/>
<feature type="domain" description="Carbohydrate kinase PfkB" evidence="6">
    <location>
        <begin position="241"/>
        <end position="355"/>
    </location>
</feature>
<feature type="region of interest" description="Disordered" evidence="5">
    <location>
        <begin position="165"/>
        <end position="186"/>
    </location>
</feature>
<keyword evidence="2" id="KW-0548">Nucleotidyltransferase</keyword>
<keyword evidence="9" id="KW-1185">Reference proteome</keyword>
<dbReference type="InterPro" id="IPR029056">
    <property type="entry name" value="Ribokinase-like"/>
</dbReference>
<protein>
    <recommendedName>
        <fullName evidence="10">D-glycero-beta-D-manno-heptose 1-phosphate adenylyltransferase</fullName>
    </recommendedName>
</protein>
<reference evidence="8" key="1">
    <citation type="submission" date="2021-01" db="EMBL/GenBank/DDBJ databases">
        <title>Whole genome shotgun sequence of Sinosporangium siamense NBRC 109515.</title>
        <authorList>
            <person name="Komaki H."/>
            <person name="Tamura T."/>
        </authorList>
    </citation>
    <scope>NUCLEOTIDE SEQUENCE</scope>
    <source>
        <strain evidence="8">NBRC 109515</strain>
    </source>
</reference>
<dbReference type="Gene3D" id="3.40.1190.20">
    <property type="match status" value="2"/>
</dbReference>
<sequence>MNGPLIVIGDSLLDVDLEGDSERLCPDAPVPVVDGHIEHRRPGGAGLAALLAAQDGARVILVTAIGDDAAGRCLADLLSAYVEVVRLPLHGLTVRKTRIRVRGQTLLRVDTGDGRAHTCEAGFCLTPLGSGGYIVKNTASQGGKDPGECAVGEGVSTYANPGMAAWSDAGPSESARRKSGVNGEADHGRVGDAVVAALKSASAILVSDYGKGVADLCRGLLDDIEVPVIWDPHPRGGPPARGCTLVTPSEAEAEAMCGGQHVSPERAVRRLVRELDVESVAVTLGGDGAVLSRRGNRSSRFRPHRMVSGQDTCGAGDRFAVSAALALGKGCAAEEAVKGAVEDAAGFVERGGAAAVRLDAVAPRDLVDPPETHDLRTTRDRPPRGEHLQNERVGGGRVSTPIGAPQAMPDVRGDNALSKGLGTDLECLGASFRTSESATTNAASPLSSAADVLHQVRAEGGRVVATGGCFDLLHAGHLSLLRRARALGDALIVCVNSDASVRQLKGNSRPIVKEQHRSEMLCALCCVDAVLIFHETTPCEVIERIRPDVWVKGGDYHDQGLPEAPIVGAVGGEIVILPCLPGHSTTKLIAAVQAAR</sequence>
<dbReference type="RefSeq" id="WP_204029050.1">
    <property type="nucleotide sequence ID" value="NZ_BOOW01000030.1"/>
</dbReference>
<keyword evidence="1" id="KW-0808">Transferase</keyword>
<dbReference type="InterPro" id="IPR004821">
    <property type="entry name" value="Cyt_trans-like"/>
</dbReference>
<feature type="domain" description="Cytidyltransferase-like" evidence="7">
    <location>
        <begin position="466"/>
        <end position="559"/>
    </location>
</feature>
<dbReference type="GO" id="GO:0016779">
    <property type="term" value="F:nucleotidyltransferase activity"/>
    <property type="evidence" value="ECO:0007669"/>
    <property type="project" value="UniProtKB-KW"/>
</dbReference>
<evidence type="ECO:0000256" key="3">
    <source>
        <dbReference type="ARBA" id="ARBA00023268"/>
    </source>
</evidence>
<dbReference type="Pfam" id="PF01467">
    <property type="entry name" value="CTP_transf_like"/>
    <property type="match status" value="1"/>
</dbReference>
<evidence type="ECO:0008006" key="10">
    <source>
        <dbReference type="Google" id="ProtNLM"/>
    </source>
</evidence>
<dbReference type="PANTHER" id="PTHR43793">
    <property type="entry name" value="FAD SYNTHASE"/>
    <property type="match status" value="1"/>
</dbReference>
<dbReference type="EMBL" id="BOOW01000030">
    <property type="protein sequence ID" value="GII94498.1"/>
    <property type="molecule type" value="Genomic_DNA"/>
</dbReference>
<keyword evidence="3" id="KW-0511">Multifunctional enzyme</keyword>
<evidence type="ECO:0000256" key="1">
    <source>
        <dbReference type="ARBA" id="ARBA00022679"/>
    </source>
</evidence>
<evidence type="ECO:0000256" key="4">
    <source>
        <dbReference type="ARBA" id="ARBA00023277"/>
    </source>
</evidence>
<dbReference type="InterPro" id="IPR014729">
    <property type="entry name" value="Rossmann-like_a/b/a_fold"/>
</dbReference>
<feature type="compositionally biased region" description="Basic and acidic residues" evidence="5">
    <location>
        <begin position="365"/>
        <end position="390"/>
    </location>
</feature>
<dbReference type="PANTHER" id="PTHR43793:SF2">
    <property type="entry name" value="BIFUNCTIONAL PROTEIN HLDE"/>
    <property type="match status" value="1"/>
</dbReference>